<dbReference type="Pfam" id="PF20613">
    <property type="entry name" value="HipA_2"/>
    <property type="match status" value="1"/>
</dbReference>
<evidence type="ECO:0000259" key="1">
    <source>
        <dbReference type="Pfam" id="PF20613"/>
    </source>
</evidence>
<dbReference type="OrthoDB" id="1339734at2"/>
<dbReference type="Proteomes" id="UP000198748">
    <property type="component" value="Unassembled WGS sequence"/>
</dbReference>
<proteinExistence type="predicted"/>
<name>A0A1G7D2G7_9BACT</name>
<dbReference type="AlphaFoldDB" id="A0A1G7D2G7"/>
<organism evidence="2 3">
    <name type="scientific">Dyadobacter soli</name>
    <dbReference type="NCBI Taxonomy" id="659014"/>
    <lineage>
        <taxon>Bacteria</taxon>
        <taxon>Pseudomonadati</taxon>
        <taxon>Bacteroidota</taxon>
        <taxon>Cytophagia</taxon>
        <taxon>Cytophagales</taxon>
        <taxon>Spirosomataceae</taxon>
        <taxon>Dyadobacter</taxon>
    </lineage>
</organism>
<keyword evidence="3" id="KW-1185">Reference proteome</keyword>
<protein>
    <recommendedName>
        <fullName evidence="1">HipA-like kinase domain-containing protein</fullName>
    </recommendedName>
</protein>
<accession>A0A1G7D2G7</accession>
<dbReference type="InterPro" id="IPR046748">
    <property type="entry name" value="HipA_2"/>
</dbReference>
<feature type="domain" description="HipA-like kinase" evidence="1">
    <location>
        <begin position="15"/>
        <end position="175"/>
    </location>
</feature>
<gene>
    <name evidence="2" type="ORF">SAMN04487996_105102</name>
</gene>
<evidence type="ECO:0000313" key="2">
    <source>
        <dbReference type="EMBL" id="SDE45707.1"/>
    </source>
</evidence>
<evidence type="ECO:0000313" key="3">
    <source>
        <dbReference type="Proteomes" id="UP000198748"/>
    </source>
</evidence>
<dbReference type="EMBL" id="FNAN01000005">
    <property type="protein sequence ID" value="SDE45707.1"/>
    <property type="molecule type" value="Genomic_DNA"/>
</dbReference>
<dbReference type="STRING" id="659014.SAMN04487996_105102"/>
<reference evidence="3" key="1">
    <citation type="submission" date="2016-10" db="EMBL/GenBank/DDBJ databases">
        <authorList>
            <person name="Varghese N."/>
            <person name="Submissions S."/>
        </authorList>
    </citation>
    <scope>NUCLEOTIDE SEQUENCE [LARGE SCALE GENOMIC DNA]</scope>
    <source>
        <strain evidence="3">DSM 25329</strain>
    </source>
</reference>
<sequence length="263" mass="30646">MLPVYRAIQKVASLQGGTTRPWKVIVLKDNTPTPFVVKFFNSKDIEDAQHVAREVFSNAIASDLDLSVPEPALILLDEAFIATLDVGDREFLEAKDSRVKYGSQFIEGSVQYTRGLGRHILDRYEVENIYAFDNLVHNVDRKNIKPNILLRDNSYYLIDHELTLPINLKSIQNVRAGVSFYEYRIHIFYKYLRLAKHDTKLRYFESFEDHLRYMRPVEKLSPLRDQLIDLDHPVGDFDTLIEYLNLVKQNPSIFTKILKNQVL</sequence>
<dbReference type="RefSeq" id="WP_090148586.1">
    <property type="nucleotide sequence ID" value="NZ_FNAN01000005.1"/>
</dbReference>